<dbReference type="Proteomes" id="UP001165960">
    <property type="component" value="Unassembled WGS sequence"/>
</dbReference>
<reference evidence="1" key="1">
    <citation type="submission" date="2022-04" db="EMBL/GenBank/DDBJ databases">
        <title>Genome of the entomopathogenic fungus Entomophthora muscae.</title>
        <authorList>
            <person name="Elya C."/>
            <person name="Lovett B.R."/>
            <person name="Lee E."/>
            <person name="Macias A.M."/>
            <person name="Hajek A.E."/>
            <person name="De Bivort B.L."/>
            <person name="Kasson M.T."/>
            <person name="De Fine Licht H.H."/>
            <person name="Stajich J.E."/>
        </authorList>
    </citation>
    <scope>NUCLEOTIDE SEQUENCE</scope>
    <source>
        <strain evidence="1">Berkeley</strain>
    </source>
</reference>
<dbReference type="EMBL" id="QTSX02005725">
    <property type="protein sequence ID" value="KAJ9058396.1"/>
    <property type="molecule type" value="Genomic_DNA"/>
</dbReference>
<keyword evidence="2" id="KW-1185">Reference proteome</keyword>
<gene>
    <name evidence="1" type="ORF">DSO57_1012636</name>
</gene>
<comment type="caution">
    <text evidence="1">The sequence shown here is derived from an EMBL/GenBank/DDBJ whole genome shotgun (WGS) entry which is preliminary data.</text>
</comment>
<sequence length="346" mass="39236">MKGCLVLLGVAVAQKSGFLGRLLSGEEFSNIISHIKSYKDLVDLDNPDGLIDQFKTKPPFKVAKPTTFPPLSLDIMRQGLEWSYLSMCSKRDIFELRCLCDRDYSDTAFMYNDQFKAASAVIYVKALQQAVVSFKYTSKNRNWMTNFDFALAQMEGAPEGVMVHQGMLEYYLSLHKETMIALENLIKKKPVKNVMVTGYSLGGSIASISVPYFADFKRKNNDIPISVLSYAGTRVGNFKAKIYYESLGIPIYRYTNRNDLVPQLPPRYANYSHAGLEIHERATEKKGFTELVVCGQDYDEDPNCSWGEKGYSVKLHLEPFNNWLPMPPYCGYGSVTRNRLPEFATK</sequence>
<organism evidence="1 2">
    <name type="scientific">Entomophthora muscae</name>
    <dbReference type="NCBI Taxonomy" id="34485"/>
    <lineage>
        <taxon>Eukaryota</taxon>
        <taxon>Fungi</taxon>
        <taxon>Fungi incertae sedis</taxon>
        <taxon>Zoopagomycota</taxon>
        <taxon>Entomophthoromycotina</taxon>
        <taxon>Entomophthoromycetes</taxon>
        <taxon>Entomophthorales</taxon>
        <taxon>Entomophthoraceae</taxon>
        <taxon>Entomophthora</taxon>
    </lineage>
</organism>
<evidence type="ECO:0000313" key="1">
    <source>
        <dbReference type="EMBL" id="KAJ9058396.1"/>
    </source>
</evidence>
<accession>A0ACC2S7M7</accession>
<name>A0ACC2S7M7_9FUNG</name>
<protein>
    <submittedName>
        <fullName evidence="1">Uncharacterized protein</fullName>
    </submittedName>
</protein>
<evidence type="ECO:0000313" key="2">
    <source>
        <dbReference type="Proteomes" id="UP001165960"/>
    </source>
</evidence>
<proteinExistence type="predicted"/>